<evidence type="ECO:0000259" key="3">
    <source>
        <dbReference type="PROSITE" id="PS50835"/>
    </source>
</evidence>
<reference evidence="4" key="3">
    <citation type="submission" date="2025-09" db="UniProtKB">
        <authorList>
            <consortium name="Ensembl"/>
        </authorList>
    </citation>
    <scope>IDENTIFICATION</scope>
</reference>
<dbReference type="Pfam" id="PF13895">
    <property type="entry name" value="Ig_2"/>
    <property type="match status" value="1"/>
</dbReference>
<dbReference type="InterPro" id="IPR013783">
    <property type="entry name" value="Ig-like_fold"/>
</dbReference>
<dbReference type="GO" id="GO:0009897">
    <property type="term" value="C:external side of plasma membrane"/>
    <property type="evidence" value="ECO:0007669"/>
    <property type="project" value="TreeGrafter"/>
</dbReference>
<evidence type="ECO:0000313" key="4">
    <source>
        <dbReference type="Ensembl" id="ENSCUSP00005017778.1"/>
    </source>
</evidence>
<accession>A0A8C3UM46</accession>
<dbReference type="InterPro" id="IPR003599">
    <property type="entry name" value="Ig_sub"/>
</dbReference>
<protein>
    <recommendedName>
        <fullName evidence="3">Ig-like domain-containing protein</fullName>
    </recommendedName>
</protein>
<reference evidence="4" key="1">
    <citation type="submission" date="2020-10" db="EMBL/GenBank/DDBJ databases">
        <title>Catharus ustulatus (Swainson's thrush) genome, bCatUst1, primary haplotype v2.</title>
        <authorList>
            <person name="Delmore K."/>
            <person name="Vafadar M."/>
            <person name="Formenti G."/>
            <person name="Chow W."/>
            <person name="Pelan S."/>
            <person name="Howe K."/>
            <person name="Rhie A."/>
            <person name="Mountcastle J."/>
            <person name="Haase B."/>
            <person name="Fedrigo O."/>
            <person name="Jarvis E.D."/>
        </authorList>
    </citation>
    <scope>NUCLEOTIDE SEQUENCE [LARGE SCALE GENOMIC DNA]</scope>
</reference>
<dbReference type="InterPro" id="IPR050488">
    <property type="entry name" value="Ig_Fc_receptor"/>
</dbReference>
<dbReference type="Ensembl" id="ENSCUST00005018449.1">
    <property type="protein sequence ID" value="ENSCUSP00005017778.1"/>
    <property type="gene ID" value="ENSCUSG00005011322.1"/>
</dbReference>
<dbReference type="SUPFAM" id="SSF48726">
    <property type="entry name" value="Immunoglobulin"/>
    <property type="match status" value="3"/>
</dbReference>
<keyword evidence="1" id="KW-0732">Signal</keyword>
<dbReference type="Gene3D" id="2.60.40.10">
    <property type="entry name" value="Immunoglobulins"/>
    <property type="match status" value="3"/>
</dbReference>
<dbReference type="GO" id="GO:0006955">
    <property type="term" value="P:immune response"/>
    <property type="evidence" value="ECO:0007669"/>
    <property type="project" value="TreeGrafter"/>
</dbReference>
<evidence type="ECO:0000313" key="5">
    <source>
        <dbReference type="Proteomes" id="UP000694563"/>
    </source>
</evidence>
<dbReference type="PANTHER" id="PTHR11481:SF64">
    <property type="entry name" value="FC RECEPTOR-LIKE PROTEIN 4"/>
    <property type="match status" value="1"/>
</dbReference>
<dbReference type="PANTHER" id="PTHR11481">
    <property type="entry name" value="IMMUNOGLOBULIN FC RECEPTOR"/>
    <property type="match status" value="1"/>
</dbReference>
<feature type="domain" description="Ig-like" evidence="3">
    <location>
        <begin position="239"/>
        <end position="326"/>
    </location>
</feature>
<reference evidence="4" key="2">
    <citation type="submission" date="2025-08" db="UniProtKB">
        <authorList>
            <consortium name="Ensembl"/>
        </authorList>
    </citation>
    <scope>IDENTIFICATION</scope>
</reference>
<dbReference type="SMART" id="SM00408">
    <property type="entry name" value="IGc2"/>
    <property type="match status" value="3"/>
</dbReference>
<dbReference type="GO" id="GO:0004888">
    <property type="term" value="F:transmembrane signaling receptor activity"/>
    <property type="evidence" value="ECO:0007669"/>
    <property type="project" value="TreeGrafter"/>
</dbReference>
<keyword evidence="5" id="KW-1185">Reference proteome</keyword>
<dbReference type="Proteomes" id="UP000694563">
    <property type="component" value="Chromosome 30"/>
</dbReference>
<evidence type="ECO:0000256" key="2">
    <source>
        <dbReference type="ARBA" id="ARBA00023157"/>
    </source>
</evidence>
<dbReference type="GO" id="GO:0007166">
    <property type="term" value="P:cell surface receptor signaling pathway"/>
    <property type="evidence" value="ECO:0007669"/>
    <property type="project" value="TreeGrafter"/>
</dbReference>
<proteinExistence type="predicted"/>
<evidence type="ECO:0000256" key="1">
    <source>
        <dbReference type="ARBA" id="ARBA00022729"/>
    </source>
</evidence>
<dbReference type="SMART" id="SM00409">
    <property type="entry name" value="IG"/>
    <property type="match status" value="3"/>
</dbReference>
<dbReference type="PROSITE" id="PS50835">
    <property type="entry name" value="IG_LIKE"/>
    <property type="match status" value="2"/>
</dbReference>
<dbReference type="InterPro" id="IPR007110">
    <property type="entry name" value="Ig-like_dom"/>
</dbReference>
<keyword evidence="2" id="KW-1015">Disulfide bond</keyword>
<organism evidence="4 5">
    <name type="scientific">Catharus ustulatus</name>
    <name type="common">Russet-backed thrush</name>
    <name type="synonym">Hylocichla ustulatus</name>
    <dbReference type="NCBI Taxonomy" id="91951"/>
    <lineage>
        <taxon>Eukaryota</taxon>
        <taxon>Metazoa</taxon>
        <taxon>Chordata</taxon>
        <taxon>Craniata</taxon>
        <taxon>Vertebrata</taxon>
        <taxon>Euteleostomi</taxon>
        <taxon>Archelosauria</taxon>
        <taxon>Archosauria</taxon>
        <taxon>Dinosauria</taxon>
        <taxon>Saurischia</taxon>
        <taxon>Theropoda</taxon>
        <taxon>Coelurosauria</taxon>
        <taxon>Aves</taxon>
        <taxon>Neognathae</taxon>
        <taxon>Neoaves</taxon>
        <taxon>Telluraves</taxon>
        <taxon>Australaves</taxon>
        <taxon>Passeriformes</taxon>
        <taxon>Turdidae</taxon>
        <taxon>Catharus</taxon>
    </lineage>
</organism>
<name>A0A8C3UM46_CATUS</name>
<feature type="domain" description="Ig-like" evidence="3">
    <location>
        <begin position="74"/>
        <end position="163"/>
    </location>
</feature>
<sequence length="440" mass="47097">MLRVPLVLQVPARALLEGDTVTLRCRGWQDNPVTGQVGTLHRGTELSLSPLQLNHSGHYRCRDLVVFWGWEQLASVAVTVQGEHPTALPEGSPLNLSCLSTPSPLRPPAPLLYRFYRDGQLVGGPQGSPQLLVPAVGVSHSGNYSCQVRFEGGTMRKSSAWLGITVRRVPPSGVSLSVQPPRGQVAMGTGPLSFSWHRGGLGTPLDTSPCLELWHTGDNDSGRNYGARSATGAAPVCVPAVPVANATITPGPLALQVRPGDPVTLRFLVQVGSSPVTFTWLHNGHQVARGPLLELGAIHVGHSGTYLCVATNQLGQEGHRVFRALSPELALEVTPQGTTGHLWNTGGVTRGSHVIPSQNSLKSMVSRCSDDEPIREQLTVCLWMMALLGDEGVFSRMSSRASFFFGVLCPQRVLFSARSPLGDFFPRHGCGEESSVRCGV</sequence>
<dbReference type="InterPro" id="IPR003598">
    <property type="entry name" value="Ig_sub2"/>
</dbReference>
<dbReference type="InterPro" id="IPR036179">
    <property type="entry name" value="Ig-like_dom_sf"/>
</dbReference>
<dbReference type="AlphaFoldDB" id="A0A8C3UM46"/>